<reference evidence="14 15" key="1">
    <citation type="submission" date="2014-04" db="EMBL/GenBank/DDBJ databases">
        <authorList>
            <consortium name="DOE Joint Genome Institute"/>
            <person name="Kuo A."/>
            <person name="Girlanda M."/>
            <person name="Perotto S."/>
            <person name="Kohler A."/>
            <person name="Nagy L.G."/>
            <person name="Floudas D."/>
            <person name="Copeland A."/>
            <person name="Barry K.W."/>
            <person name="Cichocki N."/>
            <person name="Veneault-Fourrey C."/>
            <person name="LaButti K."/>
            <person name="Lindquist E.A."/>
            <person name="Lipzen A."/>
            <person name="Lundell T."/>
            <person name="Morin E."/>
            <person name="Murat C."/>
            <person name="Sun H."/>
            <person name="Tunlid A."/>
            <person name="Henrissat B."/>
            <person name="Grigoriev I.V."/>
            <person name="Hibbett D.S."/>
            <person name="Martin F."/>
            <person name="Nordberg H.P."/>
            <person name="Cantor M.N."/>
            <person name="Hua S.X."/>
        </authorList>
    </citation>
    <scope>NUCLEOTIDE SEQUENCE [LARGE SCALE GENOMIC DNA]</scope>
    <source>
        <strain evidence="14 15">MUT 4182</strain>
    </source>
</reference>
<dbReference type="InterPro" id="IPR007704">
    <property type="entry name" value="PIG-M"/>
</dbReference>
<reference evidence="15" key="2">
    <citation type="submission" date="2015-01" db="EMBL/GenBank/DDBJ databases">
        <title>Evolutionary Origins and Diversification of the Mycorrhizal Mutualists.</title>
        <authorList>
            <consortium name="DOE Joint Genome Institute"/>
            <consortium name="Mycorrhizal Genomics Consortium"/>
            <person name="Kohler A."/>
            <person name="Kuo A."/>
            <person name="Nagy L.G."/>
            <person name="Floudas D."/>
            <person name="Copeland A."/>
            <person name="Barry K.W."/>
            <person name="Cichocki N."/>
            <person name="Veneault-Fourrey C."/>
            <person name="LaButti K."/>
            <person name="Lindquist E.A."/>
            <person name="Lipzen A."/>
            <person name="Lundell T."/>
            <person name="Morin E."/>
            <person name="Murat C."/>
            <person name="Riley R."/>
            <person name="Ohm R."/>
            <person name="Sun H."/>
            <person name="Tunlid A."/>
            <person name="Henrissat B."/>
            <person name="Grigoriev I.V."/>
            <person name="Hibbett D.S."/>
            <person name="Martin F."/>
        </authorList>
    </citation>
    <scope>NUCLEOTIDE SEQUENCE [LARGE SCALE GENOMIC DNA]</scope>
    <source>
        <strain evidence="15">MUT 4182</strain>
    </source>
</reference>
<keyword evidence="8 13" id="KW-0812">Transmembrane</keyword>
<evidence type="ECO:0000256" key="1">
    <source>
        <dbReference type="ARBA" id="ARBA00004477"/>
    </source>
</evidence>
<dbReference type="UniPathway" id="UPA00196"/>
<dbReference type="GO" id="GO:0006506">
    <property type="term" value="P:GPI anchor biosynthetic process"/>
    <property type="evidence" value="ECO:0007669"/>
    <property type="project" value="UniProtKB-UniPathway"/>
</dbReference>
<evidence type="ECO:0000256" key="10">
    <source>
        <dbReference type="ARBA" id="ARBA00022989"/>
    </source>
</evidence>
<comment type="function">
    <text evidence="12 13">Mannosyltransferase involved in glycosylphosphatidylinositol-anchor biosynthesis. Transfers the first alpha-1,4-mannose to GlcN-acyl-PI during GPI precursor assembly. Required for cell wall integrity.</text>
</comment>
<dbReference type="EMBL" id="KN823170">
    <property type="protein sequence ID" value="KIO20547.1"/>
    <property type="molecule type" value="Genomic_DNA"/>
</dbReference>
<dbReference type="OrthoDB" id="1741594at2759"/>
<dbReference type="STRING" id="1051891.A0A0C3LGG4"/>
<comment type="similarity">
    <text evidence="3 13">Belongs to the PIGM family.</text>
</comment>
<comment type="pathway">
    <text evidence="2 13">Glycolipid biosynthesis; glycosylphosphatidylinositol-anchor biosynthesis.</text>
</comment>
<dbReference type="Pfam" id="PF05007">
    <property type="entry name" value="Mannosyl_trans"/>
    <property type="match status" value="1"/>
</dbReference>
<evidence type="ECO:0000256" key="2">
    <source>
        <dbReference type="ARBA" id="ARBA00004687"/>
    </source>
</evidence>
<evidence type="ECO:0000256" key="5">
    <source>
        <dbReference type="ARBA" id="ARBA00022502"/>
    </source>
</evidence>
<keyword evidence="6 13" id="KW-0328">Glycosyltransferase</keyword>
<proteinExistence type="inferred from homology"/>
<dbReference type="AlphaFoldDB" id="A0A0C3LGG4"/>
<name>A0A0C3LGG4_9AGAM</name>
<protein>
    <recommendedName>
        <fullName evidence="4 13">GPI mannosyltransferase 1</fullName>
        <ecNumber evidence="13">2.4.1.-</ecNumber>
    </recommendedName>
    <alternativeName>
        <fullName evidence="13">GPI mannosyltransferase I</fullName>
    </alternativeName>
</protein>
<keyword evidence="9 13" id="KW-0256">Endoplasmic reticulum</keyword>
<feature type="transmembrane region" description="Helical" evidence="13">
    <location>
        <begin position="351"/>
        <end position="372"/>
    </location>
</feature>
<evidence type="ECO:0000256" key="13">
    <source>
        <dbReference type="RuleBase" id="RU365064"/>
    </source>
</evidence>
<evidence type="ECO:0000256" key="9">
    <source>
        <dbReference type="ARBA" id="ARBA00022824"/>
    </source>
</evidence>
<dbReference type="GO" id="GO:0051751">
    <property type="term" value="F:alpha-1,4-mannosyltransferase activity"/>
    <property type="evidence" value="ECO:0007669"/>
    <property type="project" value="InterPro"/>
</dbReference>
<dbReference type="GO" id="GO:0004376">
    <property type="term" value="F:GPI mannosyltransferase activity"/>
    <property type="evidence" value="ECO:0007669"/>
    <property type="project" value="InterPro"/>
</dbReference>
<evidence type="ECO:0000256" key="12">
    <source>
        <dbReference type="ARBA" id="ARBA00025399"/>
    </source>
</evidence>
<dbReference type="GO" id="GO:0005789">
    <property type="term" value="C:endoplasmic reticulum membrane"/>
    <property type="evidence" value="ECO:0007669"/>
    <property type="project" value="UniProtKB-SubCell"/>
</dbReference>
<comment type="subcellular location">
    <subcellularLocation>
        <location evidence="1 13">Endoplasmic reticulum membrane</location>
        <topology evidence="1 13">Multi-pass membrane protein</topology>
    </subcellularLocation>
</comment>
<evidence type="ECO:0000256" key="4">
    <source>
        <dbReference type="ARBA" id="ARBA00013797"/>
    </source>
</evidence>
<accession>A0A0C3LGG4</accession>
<dbReference type="PANTHER" id="PTHR12886:SF0">
    <property type="entry name" value="GPI MANNOSYLTRANSFERASE 1"/>
    <property type="match status" value="1"/>
</dbReference>
<dbReference type="EC" id="2.4.1.-" evidence="13"/>
<dbReference type="PANTHER" id="PTHR12886">
    <property type="entry name" value="PIG-M MANNOSYLTRANSFERASE"/>
    <property type="match status" value="1"/>
</dbReference>
<keyword evidence="5 13" id="KW-0337">GPI-anchor biosynthesis</keyword>
<gene>
    <name evidence="14" type="ORF">M407DRAFT_81455</name>
</gene>
<evidence type="ECO:0000313" key="15">
    <source>
        <dbReference type="Proteomes" id="UP000054248"/>
    </source>
</evidence>
<keyword evidence="15" id="KW-1185">Reference proteome</keyword>
<evidence type="ECO:0000256" key="6">
    <source>
        <dbReference type="ARBA" id="ARBA00022676"/>
    </source>
</evidence>
<feature type="transmembrane region" description="Helical" evidence="13">
    <location>
        <begin position="424"/>
        <end position="444"/>
    </location>
</feature>
<feature type="transmembrane region" description="Helical" evidence="13">
    <location>
        <begin position="248"/>
        <end position="269"/>
    </location>
</feature>
<evidence type="ECO:0000256" key="7">
    <source>
        <dbReference type="ARBA" id="ARBA00022679"/>
    </source>
</evidence>
<dbReference type="Proteomes" id="UP000054248">
    <property type="component" value="Unassembled WGS sequence"/>
</dbReference>
<keyword evidence="10 13" id="KW-1133">Transmembrane helix</keyword>
<organism evidence="14 15">
    <name type="scientific">Tulasnella calospora MUT 4182</name>
    <dbReference type="NCBI Taxonomy" id="1051891"/>
    <lineage>
        <taxon>Eukaryota</taxon>
        <taxon>Fungi</taxon>
        <taxon>Dikarya</taxon>
        <taxon>Basidiomycota</taxon>
        <taxon>Agaricomycotina</taxon>
        <taxon>Agaricomycetes</taxon>
        <taxon>Cantharellales</taxon>
        <taxon>Tulasnellaceae</taxon>
        <taxon>Tulasnella</taxon>
    </lineage>
</organism>
<evidence type="ECO:0000313" key="14">
    <source>
        <dbReference type="EMBL" id="KIO20547.1"/>
    </source>
</evidence>
<comment type="caution">
    <text evidence="13">Lacks conserved residue(s) required for the propagation of feature annotation.</text>
</comment>
<sequence length="450" mass="51312">MLSFRRAIQLGIVLRLGLIIYGEYHDRHSALKYTDIDYRVFSDATRLVWSPKVSTGEIVASGWLSRRLNLGLGDPYERDTYRYTPLLALLLIPNEVVHPLWGKLLFSICDIVVGHLLYKIFCQFPPLQYPQHADDKTDEAAASAKRSQFQAQVESSAVLWVSAIWLLNPMVANISTRGSAESVLGLLVVSSLALLLSGREEFAAVMYGLAVHFKIYPIVYAISVLKWLRIRDPRGGLWGTGWMSWRQIRFGIISAGTFLALGLAMHAVWGYPFLEHTYLYHIARRDHRHNFSLYFYPTYLSYPASDSTTPMPSPSGLSRLLSSPLLSFLPQMGLTELAGYLLASKIEDLPFAWFVQTVIFVNFNKVCTSQYFMWYMWFLPIVLPRLKMTKTSAFYTLAIWIAAQAIWLSLAYRLEFLGEQVYLPLWMAGAVFLVANNFVLVKLVQAYVRQ</sequence>
<evidence type="ECO:0000256" key="8">
    <source>
        <dbReference type="ARBA" id="ARBA00022692"/>
    </source>
</evidence>
<keyword evidence="7 13" id="KW-0808">Transferase</keyword>
<dbReference type="GO" id="GO:1990529">
    <property type="term" value="C:glycosylphosphatidylinositol-mannosyltransferase I complex"/>
    <property type="evidence" value="ECO:0007669"/>
    <property type="project" value="TreeGrafter"/>
</dbReference>
<feature type="transmembrane region" description="Helical" evidence="13">
    <location>
        <begin position="393"/>
        <end position="412"/>
    </location>
</feature>
<feature type="transmembrane region" description="Helical" evidence="13">
    <location>
        <begin position="204"/>
        <end position="228"/>
    </location>
</feature>
<evidence type="ECO:0000256" key="11">
    <source>
        <dbReference type="ARBA" id="ARBA00023136"/>
    </source>
</evidence>
<keyword evidence="11 13" id="KW-0472">Membrane</keyword>
<evidence type="ECO:0000256" key="3">
    <source>
        <dbReference type="ARBA" id="ARBA00011071"/>
    </source>
</evidence>
<dbReference type="HOGENOM" id="CLU_024220_1_0_1"/>